<protein>
    <submittedName>
        <fullName evidence="1">Uncharacterized protein</fullName>
    </submittedName>
</protein>
<dbReference type="Proteomes" id="UP000053257">
    <property type="component" value="Unassembled WGS sequence"/>
</dbReference>
<accession>A0A0C3S9E5</accession>
<gene>
    <name evidence="1" type="ORF">PHLGIDRAFT_19531</name>
</gene>
<dbReference type="EMBL" id="KN840525">
    <property type="protein sequence ID" value="KIP06130.1"/>
    <property type="molecule type" value="Genomic_DNA"/>
</dbReference>
<reference evidence="1 2" key="1">
    <citation type="journal article" date="2014" name="PLoS Genet.">
        <title>Analysis of the Phlebiopsis gigantea genome, transcriptome and secretome provides insight into its pioneer colonization strategies of wood.</title>
        <authorList>
            <person name="Hori C."/>
            <person name="Ishida T."/>
            <person name="Igarashi K."/>
            <person name="Samejima M."/>
            <person name="Suzuki H."/>
            <person name="Master E."/>
            <person name="Ferreira P."/>
            <person name="Ruiz-Duenas F.J."/>
            <person name="Held B."/>
            <person name="Canessa P."/>
            <person name="Larrondo L.F."/>
            <person name="Schmoll M."/>
            <person name="Druzhinina I.S."/>
            <person name="Kubicek C.P."/>
            <person name="Gaskell J.A."/>
            <person name="Kersten P."/>
            <person name="St John F."/>
            <person name="Glasner J."/>
            <person name="Sabat G."/>
            <person name="Splinter BonDurant S."/>
            <person name="Syed K."/>
            <person name="Yadav J."/>
            <person name="Mgbeahuruike A.C."/>
            <person name="Kovalchuk A."/>
            <person name="Asiegbu F.O."/>
            <person name="Lackner G."/>
            <person name="Hoffmeister D."/>
            <person name="Rencoret J."/>
            <person name="Gutierrez A."/>
            <person name="Sun H."/>
            <person name="Lindquist E."/>
            <person name="Barry K."/>
            <person name="Riley R."/>
            <person name="Grigoriev I.V."/>
            <person name="Henrissat B."/>
            <person name="Kues U."/>
            <person name="Berka R.M."/>
            <person name="Martinez A.T."/>
            <person name="Covert S.F."/>
            <person name="Blanchette R.A."/>
            <person name="Cullen D."/>
        </authorList>
    </citation>
    <scope>NUCLEOTIDE SEQUENCE [LARGE SCALE GENOMIC DNA]</scope>
    <source>
        <strain evidence="1 2">11061_1 CR5-6</strain>
    </source>
</reference>
<evidence type="ECO:0000313" key="2">
    <source>
        <dbReference type="Proteomes" id="UP000053257"/>
    </source>
</evidence>
<name>A0A0C3S9E5_PHLG1</name>
<organism evidence="1 2">
    <name type="scientific">Phlebiopsis gigantea (strain 11061_1 CR5-6)</name>
    <name type="common">White-rot fungus</name>
    <name type="synonym">Peniophora gigantea</name>
    <dbReference type="NCBI Taxonomy" id="745531"/>
    <lineage>
        <taxon>Eukaryota</taxon>
        <taxon>Fungi</taxon>
        <taxon>Dikarya</taxon>
        <taxon>Basidiomycota</taxon>
        <taxon>Agaricomycotina</taxon>
        <taxon>Agaricomycetes</taxon>
        <taxon>Polyporales</taxon>
        <taxon>Phanerochaetaceae</taxon>
        <taxon>Phlebiopsis</taxon>
    </lineage>
</organism>
<dbReference type="AlphaFoldDB" id="A0A0C3S9E5"/>
<evidence type="ECO:0000313" key="1">
    <source>
        <dbReference type="EMBL" id="KIP06130.1"/>
    </source>
</evidence>
<proteinExistence type="predicted"/>
<sequence>MTGVPVPLILIAVCGSLRVWLKGVWKTLFPFALTVIDPWYTAFSRSAPDRCFRKALAGVRAWAKFDDEALSSSGICSCRELNIARDLSRNSH</sequence>
<dbReference type="HOGENOM" id="CLU_2414050_0_0_1"/>
<keyword evidence="2" id="KW-1185">Reference proteome</keyword>